<dbReference type="PANTHER" id="PTHR45794">
    <property type="entry name" value="LEUCYL-TRNA SYNTHETASE"/>
    <property type="match status" value="1"/>
</dbReference>
<proteinExistence type="inferred from homology"/>
<evidence type="ECO:0000313" key="9">
    <source>
        <dbReference type="Proteomes" id="UP000316621"/>
    </source>
</evidence>
<dbReference type="SUPFAM" id="SSF52374">
    <property type="entry name" value="Nucleotidylyl transferase"/>
    <property type="match status" value="1"/>
</dbReference>
<dbReference type="EMBL" id="CM010716">
    <property type="protein sequence ID" value="RZC49728.1"/>
    <property type="molecule type" value="Genomic_DNA"/>
</dbReference>
<feature type="domain" description="Methionyl/Valyl/Leucyl/Isoleucyl-tRNA synthetase anticodon-binding" evidence="7">
    <location>
        <begin position="99"/>
        <end position="168"/>
    </location>
</feature>
<evidence type="ECO:0000256" key="1">
    <source>
        <dbReference type="ARBA" id="ARBA00005594"/>
    </source>
</evidence>
<protein>
    <recommendedName>
        <fullName evidence="7">Methionyl/Valyl/Leucyl/Isoleucyl-tRNA synthetase anticodon-binding domain-containing protein</fullName>
    </recommendedName>
</protein>
<keyword evidence="5" id="KW-0648">Protein biosynthesis</keyword>
<name>A0A4Y7IQH8_PAPSO</name>
<dbReference type="Gene3D" id="1.10.730.10">
    <property type="entry name" value="Isoleucyl-tRNA Synthetase, Domain 1"/>
    <property type="match status" value="1"/>
</dbReference>
<evidence type="ECO:0000256" key="4">
    <source>
        <dbReference type="ARBA" id="ARBA00022840"/>
    </source>
</evidence>
<dbReference type="Gene3D" id="3.40.50.620">
    <property type="entry name" value="HUPs"/>
    <property type="match status" value="1"/>
</dbReference>
<evidence type="ECO:0000259" key="7">
    <source>
        <dbReference type="Pfam" id="PF08264"/>
    </source>
</evidence>
<dbReference type="InterPro" id="IPR004493">
    <property type="entry name" value="Leu-tRNA-synth_Ia_arc/euk"/>
</dbReference>
<dbReference type="Pfam" id="PF08264">
    <property type="entry name" value="Anticodon_1"/>
    <property type="match status" value="1"/>
</dbReference>
<dbReference type="AlphaFoldDB" id="A0A4Y7IQH8"/>
<dbReference type="GO" id="GO:0006429">
    <property type="term" value="P:leucyl-tRNA aminoacylation"/>
    <property type="evidence" value="ECO:0007669"/>
    <property type="project" value="InterPro"/>
</dbReference>
<sequence>MSKSTGNYKSLRQAIEDFSADARRFSLADAGDGMDDADFVSDTSASAIIRLTKEISWMEEILDSGSSLRQGPPFAFADKTKNFNDILCSTDRVFTSCQRDILWRFMDVQTRLVTPICPHYAEYVWRKLLKKDIFTIKAGWPMADRPDLTLRRANMYLQDTIATMRKLLEKQIS</sequence>
<dbReference type="InterPro" id="IPR014729">
    <property type="entry name" value="Rossmann-like_a/b/a_fold"/>
</dbReference>
<keyword evidence="2" id="KW-0436">Ligase</keyword>
<dbReference type="InterPro" id="IPR013155">
    <property type="entry name" value="M/V/L/I-tRNA-synth_anticd-bd"/>
</dbReference>
<comment type="similarity">
    <text evidence="1">Belongs to the class-I aminoacyl-tRNA synthetase family.</text>
</comment>
<organism evidence="8 9">
    <name type="scientific">Papaver somniferum</name>
    <name type="common">Opium poppy</name>
    <dbReference type="NCBI Taxonomy" id="3469"/>
    <lineage>
        <taxon>Eukaryota</taxon>
        <taxon>Viridiplantae</taxon>
        <taxon>Streptophyta</taxon>
        <taxon>Embryophyta</taxon>
        <taxon>Tracheophyta</taxon>
        <taxon>Spermatophyta</taxon>
        <taxon>Magnoliopsida</taxon>
        <taxon>Ranunculales</taxon>
        <taxon>Papaveraceae</taxon>
        <taxon>Papaveroideae</taxon>
        <taxon>Papaver</taxon>
    </lineage>
</organism>
<keyword evidence="4" id="KW-0067">ATP-binding</keyword>
<accession>A0A4Y7IQH8</accession>
<reference evidence="8 9" key="1">
    <citation type="journal article" date="2018" name="Science">
        <title>The opium poppy genome and morphinan production.</title>
        <authorList>
            <person name="Guo L."/>
            <person name="Winzer T."/>
            <person name="Yang X."/>
            <person name="Li Y."/>
            <person name="Ning Z."/>
            <person name="He Z."/>
            <person name="Teodor R."/>
            <person name="Lu Y."/>
            <person name="Bowser T.A."/>
            <person name="Graham I.A."/>
            <person name="Ye K."/>
        </authorList>
    </citation>
    <scope>NUCLEOTIDE SEQUENCE [LARGE SCALE GENOMIC DNA]</scope>
    <source>
        <strain evidence="9">cv. HN1</strain>
        <tissue evidence="8">Leaves</tissue>
    </source>
</reference>
<feature type="non-terminal residue" evidence="8">
    <location>
        <position position="173"/>
    </location>
</feature>
<dbReference type="InterPro" id="IPR009080">
    <property type="entry name" value="tRNAsynth_Ia_anticodon-bd"/>
</dbReference>
<dbReference type="GO" id="GO:0005524">
    <property type="term" value="F:ATP binding"/>
    <property type="evidence" value="ECO:0007669"/>
    <property type="project" value="UniProtKB-KW"/>
</dbReference>
<evidence type="ECO:0000256" key="2">
    <source>
        <dbReference type="ARBA" id="ARBA00022598"/>
    </source>
</evidence>
<dbReference type="SUPFAM" id="SSF47323">
    <property type="entry name" value="Anticodon-binding domain of a subclass of class I aminoacyl-tRNA synthetases"/>
    <property type="match status" value="1"/>
</dbReference>
<evidence type="ECO:0000313" key="8">
    <source>
        <dbReference type="EMBL" id="RZC49728.1"/>
    </source>
</evidence>
<dbReference type="GO" id="GO:0004823">
    <property type="term" value="F:leucine-tRNA ligase activity"/>
    <property type="evidence" value="ECO:0007669"/>
    <property type="project" value="InterPro"/>
</dbReference>
<dbReference type="Gramene" id="RZC49728">
    <property type="protein sequence ID" value="RZC49728"/>
    <property type="gene ID" value="C5167_018141"/>
</dbReference>
<evidence type="ECO:0000256" key="3">
    <source>
        <dbReference type="ARBA" id="ARBA00022741"/>
    </source>
</evidence>
<evidence type="ECO:0000256" key="6">
    <source>
        <dbReference type="ARBA" id="ARBA00023146"/>
    </source>
</evidence>
<keyword evidence="6" id="KW-0030">Aminoacyl-tRNA synthetase</keyword>
<dbReference type="STRING" id="3469.A0A4Y7IQH8"/>
<dbReference type="PANTHER" id="PTHR45794:SF1">
    <property type="entry name" value="LEUCINE--TRNA LIGASE, CYTOPLASMIC"/>
    <property type="match status" value="1"/>
</dbReference>
<gene>
    <name evidence="8" type="ORF">C5167_018141</name>
</gene>
<keyword evidence="3" id="KW-0547">Nucleotide-binding</keyword>
<keyword evidence="9" id="KW-1185">Reference proteome</keyword>
<evidence type="ECO:0000256" key="5">
    <source>
        <dbReference type="ARBA" id="ARBA00022917"/>
    </source>
</evidence>
<dbReference type="Proteomes" id="UP000316621">
    <property type="component" value="Chromosome 2"/>
</dbReference>